<dbReference type="PROSITE" id="PS51892">
    <property type="entry name" value="SUBTILASE"/>
    <property type="match status" value="1"/>
</dbReference>
<evidence type="ECO:0000313" key="10">
    <source>
        <dbReference type="EMBL" id="MDQ7905377.1"/>
    </source>
</evidence>
<dbReference type="Proteomes" id="UP001230908">
    <property type="component" value="Unassembled WGS sequence"/>
</dbReference>
<dbReference type="InterPro" id="IPR037045">
    <property type="entry name" value="S8pro/Inhibitor_I9_sf"/>
</dbReference>
<dbReference type="InterPro" id="IPR013783">
    <property type="entry name" value="Ig-like_fold"/>
</dbReference>
<dbReference type="SUPFAM" id="SSF52743">
    <property type="entry name" value="Subtilisin-like"/>
    <property type="match status" value="1"/>
</dbReference>
<dbReference type="RefSeq" id="WP_308712649.1">
    <property type="nucleotide sequence ID" value="NZ_JAVHUY010000010.1"/>
</dbReference>
<dbReference type="InterPro" id="IPR010259">
    <property type="entry name" value="S8pro/Inhibitor_I9"/>
</dbReference>
<dbReference type="EMBL" id="JAVHUY010000010">
    <property type="protein sequence ID" value="MDQ7905377.1"/>
    <property type="molecule type" value="Genomic_DNA"/>
</dbReference>
<dbReference type="PROSITE" id="PS00138">
    <property type="entry name" value="SUBTILASE_SER"/>
    <property type="match status" value="1"/>
</dbReference>
<dbReference type="Gene3D" id="3.40.50.200">
    <property type="entry name" value="Peptidase S8/S53 domain"/>
    <property type="match status" value="1"/>
</dbReference>
<dbReference type="InterPro" id="IPR015500">
    <property type="entry name" value="Peptidase_S8_subtilisin-rel"/>
</dbReference>
<dbReference type="SUPFAM" id="SSF49313">
    <property type="entry name" value="Cadherin-like"/>
    <property type="match status" value="1"/>
</dbReference>
<keyword evidence="2 5" id="KW-0645">Protease</keyword>
<evidence type="ECO:0000256" key="2">
    <source>
        <dbReference type="ARBA" id="ARBA00022670"/>
    </source>
</evidence>
<keyword evidence="4 5" id="KW-0720">Serine protease</keyword>
<dbReference type="Pfam" id="PF05345">
    <property type="entry name" value="He_PIG"/>
    <property type="match status" value="1"/>
</dbReference>
<dbReference type="InterPro" id="IPR034193">
    <property type="entry name" value="PCSK9_ProteinaseK-like"/>
</dbReference>
<feature type="signal peptide" evidence="7">
    <location>
        <begin position="1"/>
        <end position="30"/>
    </location>
</feature>
<feature type="active site" description="Charge relay system" evidence="5">
    <location>
        <position position="159"/>
    </location>
</feature>
<dbReference type="PROSITE" id="PS00136">
    <property type="entry name" value="SUBTILASE_ASP"/>
    <property type="match status" value="1"/>
</dbReference>
<dbReference type="InterPro" id="IPR023827">
    <property type="entry name" value="Peptidase_S8_Asp-AS"/>
</dbReference>
<feature type="chain" id="PRO_5047336101" evidence="7">
    <location>
        <begin position="31"/>
        <end position="484"/>
    </location>
</feature>
<dbReference type="InterPro" id="IPR022398">
    <property type="entry name" value="Peptidase_S8_His-AS"/>
</dbReference>
<evidence type="ECO:0000259" key="9">
    <source>
        <dbReference type="Pfam" id="PF05922"/>
    </source>
</evidence>
<feature type="domain" description="Inhibitor I9" evidence="9">
    <location>
        <begin position="48"/>
        <end position="119"/>
    </location>
</feature>
<name>A0ABU0ZHG6_9ACTN</name>
<dbReference type="Pfam" id="PF00082">
    <property type="entry name" value="Peptidase_S8"/>
    <property type="match status" value="1"/>
</dbReference>
<dbReference type="SUPFAM" id="SSF54897">
    <property type="entry name" value="Protease propeptides/inhibitors"/>
    <property type="match status" value="1"/>
</dbReference>
<dbReference type="Gene3D" id="3.30.70.80">
    <property type="entry name" value="Peptidase S8 propeptide/proteinase inhibitor I9"/>
    <property type="match status" value="1"/>
</dbReference>
<comment type="caution">
    <text evidence="10">The sequence shown here is derived from an EMBL/GenBank/DDBJ whole genome shotgun (WGS) entry which is preliminary data.</text>
</comment>
<gene>
    <name evidence="10" type="ORF">RB614_12660</name>
</gene>
<feature type="active site" description="Charge relay system" evidence="5">
    <location>
        <position position="191"/>
    </location>
</feature>
<keyword evidence="3 5" id="KW-0378">Hydrolase</keyword>
<sequence length="484" mass="48981">MRLFPLRSNAAVIAAATAVVVAATGAPAPAAPPQGTVRHVAGEAIKDSYIVVLKEGTVTRSATGSTALRLAGTHRGRVGHVYSAAFQGFEVSLSEADARRLAADPAVDFVEQNAIVSLQDTQSVPPNGGLDRIDQPNWPLDGAYTFPTRASGIRVYVIDSGIRASHTEFAGRVAAGADFSGSGSTDDCLGHGTHVAGIAGGTTFGVAKGVTLVPVRVFGCANSASNATIAAGVDWVTADHDPGEYAIANMSLGGPANSVVSLAVERSINDGVVYSVAAGNASADACGFSPANMRNAIVVGATAFNGSDNRATFSNFGGCVDVFAPGQNILSAWNTSDTASMPLDGTSMATPFATGIAALIWSMHPSHTAAQITADVSHVATHGVIPGYTAGPNRHVFVPTIIISGLREINGLGGMSVTNSLAAAGGTAPYTWSATGLPPAITINPSTGTLSGRLSVGTYTVTVTATDAAGRTGRATATWYADRL</sequence>
<dbReference type="InterPro" id="IPR015919">
    <property type="entry name" value="Cadherin-like_sf"/>
</dbReference>
<reference evidence="10 11" key="1">
    <citation type="submission" date="2023-08" db="EMBL/GenBank/DDBJ databases">
        <title>Phytohabitans sansha sp. nov., isolated from marine sediment.</title>
        <authorList>
            <person name="Zhao Y."/>
            <person name="Yi K."/>
        </authorList>
    </citation>
    <scope>NUCLEOTIDE SEQUENCE [LARGE SCALE GENOMIC DNA]</scope>
    <source>
        <strain evidence="10 11">ZYX-F-186</strain>
    </source>
</reference>
<dbReference type="Gene3D" id="2.60.40.10">
    <property type="entry name" value="Immunoglobulins"/>
    <property type="match status" value="1"/>
</dbReference>
<dbReference type="CDD" id="cd04077">
    <property type="entry name" value="Peptidases_S8_PCSK9_ProteinaseK_like"/>
    <property type="match status" value="1"/>
</dbReference>
<dbReference type="PANTHER" id="PTHR43806">
    <property type="entry name" value="PEPTIDASE S8"/>
    <property type="match status" value="1"/>
</dbReference>
<dbReference type="InterPro" id="IPR023828">
    <property type="entry name" value="Peptidase_S8_Ser-AS"/>
</dbReference>
<evidence type="ECO:0000313" key="11">
    <source>
        <dbReference type="Proteomes" id="UP001230908"/>
    </source>
</evidence>
<evidence type="ECO:0000256" key="3">
    <source>
        <dbReference type="ARBA" id="ARBA00022801"/>
    </source>
</evidence>
<proteinExistence type="inferred from homology"/>
<evidence type="ECO:0000256" key="6">
    <source>
        <dbReference type="RuleBase" id="RU003355"/>
    </source>
</evidence>
<dbReference type="InterPro" id="IPR000209">
    <property type="entry name" value="Peptidase_S8/S53_dom"/>
</dbReference>
<comment type="similarity">
    <text evidence="1 5 6">Belongs to the peptidase S8 family.</text>
</comment>
<evidence type="ECO:0000256" key="7">
    <source>
        <dbReference type="SAM" id="SignalP"/>
    </source>
</evidence>
<accession>A0ABU0ZHG6</accession>
<dbReference type="Pfam" id="PF05922">
    <property type="entry name" value="Inhibitor_I9"/>
    <property type="match status" value="1"/>
</dbReference>
<feature type="active site" description="Charge relay system" evidence="5">
    <location>
        <position position="347"/>
    </location>
</feature>
<dbReference type="PROSITE" id="PS00137">
    <property type="entry name" value="SUBTILASE_HIS"/>
    <property type="match status" value="1"/>
</dbReference>
<keyword evidence="7" id="KW-0732">Signal</keyword>
<protein>
    <submittedName>
        <fullName evidence="10">S8 family peptidase</fullName>
    </submittedName>
</protein>
<dbReference type="PANTHER" id="PTHR43806:SF11">
    <property type="entry name" value="CEREVISIN-RELATED"/>
    <property type="match status" value="1"/>
</dbReference>
<evidence type="ECO:0000256" key="1">
    <source>
        <dbReference type="ARBA" id="ARBA00011073"/>
    </source>
</evidence>
<evidence type="ECO:0000256" key="4">
    <source>
        <dbReference type="ARBA" id="ARBA00022825"/>
    </source>
</evidence>
<dbReference type="InterPro" id="IPR036852">
    <property type="entry name" value="Peptidase_S8/S53_dom_sf"/>
</dbReference>
<keyword evidence="11" id="KW-1185">Reference proteome</keyword>
<organism evidence="10 11">
    <name type="scientific">Phytohabitans maris</name>
    <dbReference type="NCBI Taxonomy" id="3071409"/>
    <lineage>
        <taxon>Bacteria</taxon>
        <taxon>Bacillati</taxon>
        <taxon>Actinomycetota</taxon>
        <taxon>Actinomycetes</taxon>
        <taxon>Micromonosporales</taxon>
        <taxon>Micromonosporaceae</taxon>
    </lineage>
</organism>
<evidence type="ECO:0000259" key="8">
    <source>
        <dbReference type="Pfam" id="PF00082"/>
    </source>
</evidence>
<evidence type="ECO:0000256" key="5">
    <source>
        <dbReference type="PROSITE-ProRule" id="PRU01240"/>
    </source>
</evidence>
<dbReference type="PRINTS" id="PR00723">
    <property type="entry name" value="SUBTILISIN"/>
</dbReference>
<feature type="domain" description="Peptidase S8/S53" evidence="8">
    <location>
        <begin position="151"/>
        <end position="381"/>
    </location>
</feature>
<dbReference type="InterPro" id="IPR050131">
    <property type="entry name" value="Peptidase_S8_subtilisin-like"/>
</dbReference>